<evidence type="ECO:0008006" key="4">
    <source>
        <dbReference type="Google" id="ProtNLM"/>
    </source>
</evidence>
<sequence length="191" mass="21790">MKLISSRHLAFIFSIISIITISLLLGSISIERDSDIKSVKNAVAENLEYQYAPKIPKVKQKDQKLKSDDKTNIHNAIDEQADKLISKNNELNKTRKKQFKWAVEDQVVNNFRHTDGGVKNLIFKSIDIQEDTAKVNAIYTAWMKMAIINSDGSFEPETYAEQEHEGTYNLIRENGNWVLESMTFEILNGAP</sequence>
<gene>
    <name evidence="2" type="ORF">GTO89_03260</name>
</gene>
<feature type="transmembrane region" description="Helical" evidence="1">
    <location>
        <begin position="9"/>
        <end position="30"/>
    </location>
</feature>
<dbReference type="AlphaFoldDB" id="A0A845LEU4"/>
<comment type="caution">
    <text evidence="2">The sequence shown here is derived from an EMBL/GenBank/DDBJ whole genome shotgun (WGS) entry which is preliminary data.</text>
</comment>
<keyword evidence="1" id="KW-1133">Transmembrane helix</keyword>
<reference evidence="2 3" key="1">
    <citation type="submission" date="2020-01" db="EMBL/GenBank/DDBJ databases">
        <title>Whole genome sequence of Heliobacterium gestii DSM 11169.</title>
        <authorList>
            <person name="Kyndt J.A."/>
            <person name="Meyer T.E."/>
        </authorList>
    </citation>
    <scope>NUCLEOTIDE SEQUENCE [LARGE SCALE GENOMIC DNA]</scope>
    <source>
        <strain evidence="2 3">DSM 11169</strain>
    </source>
</reference>
<organism evidence="2 3">
    <name type="scientific">Heliomicrobium gestii</name>
    <name type="common">Heliobacterium gestii</name>
    <dbReference type="NCBI Taxonomy" id="2699"/>
    <lineage>
        <taxon>Bacteria</taxon>
        <taxon>Bacillati</taxon>
        <taxon>Bacillota</taxon>
        <taxon>Clostridia</taxon>
        <taxon>Eubacteriales</taxon>
        <taxon>Heliobacteriaceae</taxon>
        <taxon>Heliomicrobium</taxon>
    </lineage>
</organism>
<name>A0A845LEU4_HELGE</name>
<keyword evidence="1" id="KW-0812">Transmembrane</keyword>
<keyword evidence="1" id="KW-0472">Membrane</keyword>
<keyword evidence="3" id="KW-1185">Reference proteome</keyword>
<dbReference type="RefSeq" id="WP_161260635.1">
    <property type="nucleotide sequence ID" value="NZ_JAFBDC010000002.1"/>
</dbReference>
<protein>
    <recommendedName>
        <fullName evidence="4">SnoaL-like domain-containing protein</fullName>
    </recommendedName>
</protein>
<dbReference type="EMBL" id="WXEX01000002">
    <property type="protein sequence ID" value="MZP42053.1"/>
    <property type="molecule type" value="Genomic_DNA"/>
</dbReference>
<evidence type="ECO:0000256" key="1">
    <source>
        <dbReference type="SAM" id="Phobius"/>
    </source>
</evidence>
<evidence type="ECO:0000313" key="2">
    <source>
        <dbReference type="EMBL" id="MZP42053.1"/>
    </source>
</evidence>
<accession>A0A845LEU4</accession>
<evidence type="ECO:0000313" key="3">
    <source>
        <dbReference type="Proteomes" id="UP000471031"/>
    </source>
</evidence>
<dbReference type="Proteomes" id="UP000471031">
    <property type="component" value="Unassembled WGS sequence"/>
</dbReference>
<proteinExistence type="predicted"/>